<dbReference type="Pfam" id="PF24935">
    <property type="entry name" value="Ig_NUP210_6th"/>
    <property type="match status" value="2"/>
</dbReference>
<dbReference type="PANTHER" id="PTHR23019:SF0">
    <property type="entry name" value="NUCLEAR PORE MEMBRANE GLYCOPROTEIN 210"/>
    <property type="match status" value="1"/>
</dbReference>
<dbReference type="Proteomes" id="UP000001064">
    <property type="component" value="Unassembled WGS sequence"/>
</dbReference>
<dbReference type="KEGG" id="dpp:DICPUDRAFT_156621"/>
<dbReference type="RefSeq" id="XP_003291952.1">
    <property type="nucleotide sequence ID" value="XM_003291904.1"/>
</dbReference>
<name>F0ZX11_DICPU</name>
<dbReference type="STRING" id="5786.F0ZX11"/>
<dbReference type="VEuPathDB" id="AmoebaDB:DICPUDRAFT_156621"/>
<keyword evidence="1" id="KW-1133">Transmembrane helix</keyword>
<dbReference type="InterPro" id="IPR045197">
    <property type="entry name" value="NUP210-like"/>
</dbReference>
<dbReference type="GeneID" id="10505700"/>
<feature type="transmembrane region" description="Helical" evidence="1">
    <location>
        <begin position="355"/>
        <end position="375"/>
    </location>
</feature>
<sequence>MKKFTPVTPQLNLSSSLCIPGTKINYKLLTKNRTFLKNTPNSTPTYIWNPKVGNTSIVDVNSKGVIGNNNCAGSVVIVQEPDQIVFSSSQVEVEVGKKLVLSTKLLSKHLPKGVHFESCSINNLEWKVKDDSIFKILPHEKVDQQKISSDICSSREFLALKEGSTVISVQYNGMREEIRIFASPPADQMEVLLSLDSSAEVSFCGGKETWHLEPKIYSKTISSDNKEQNSLSITPGDNNSFKVTCQKQSNDPQNVIVTIRNKKSISSPLPEAHSIKIPFFCRQPSYVHIQFIKLPNEEEGKQIIQSSNPIHQDSILSLKKQKSGEISRLNIHNNSDLPFIAMNSIAKYVKGSTNYPIIFAGSIFIAAFAIGLYFFTLHSRYYKLLTKNRTFLKNTPNSTYIWSSSNPKVGNTSIVDVNSKGVIANNNFARSVVNVQEPDQIVFSSSQVEVEVGKKLVLSTKLLSKHLPKGVHFESCSINNLEWKVKDDSIFKILPHEKVDQQKISSDICSSREFLALKEGSTVISVQYNGMREEIRIFASPPADQIEFLLSLGSSAEVSFCGGKETWLLQPKIYSKFISSDNKEQNSLSITPGDNNSFKVTCQKQSNDPQNVIVTIRNKKSISSPLPEAHSIKIPFFCRQPSYVHIQFIKLPTEEEGKQKSREISRLNIHSNSYLPFIAMNSIAKYEKGSTNYPIIVADSIFIAAFAIGLYVYKKHMFIFISNLSQISTSLLESFRSLFPYSLVSPNSSLFNYISNPNLSQISSSLLKSFRFLFPYSSLVSPNSSLQNSNQLQVHVIIQKVLMDVPFSSYYRH</sequence>
<dbReference type="eggNOG" id="KOG1833">
    <property type="taxonomic scope" value="Eukaryota"/>
</dbReference>
<feature type="domain" description="NUP210 Ig-like" evidence="2">
    <location>
        <begin position="187"/>
        <end position="282"/>
    </location>
</feature>
<dbReference type="InterPro" id="IPR056898">
    <property type="entry name" value="Ig_NUP210_6th"/>
</dbReference>
<organism evidence="4 5">
    <name type="scientific">Dictyostelium purpureum</name>
    <name type="common">Slime mold</name>
    <dbReference type="NCBI Taxonomy" id="5786"/>
    <lineage>
        <taxon>Eukaryota</taxon>
        <taxon>Amoebozoa</taxon>
        <taxon>Evosea</taxon>
        <taxon>Eumycetozoa</taxon>
        <taxon>Dictyostelia</taxon>
        <taxon>Dictyosteliales</taxon>
        <taxon>Dictyosteliaceae</taxon>
        <taxon>Dictyostelium</taxon>
    </lineage>
</organism>
<dbReference type="OrthoDB" id="16413at2759"/>
<feature type="transmembrane region" description="Helical" evidence="1">
    <location>
        <begin position="692"/>
        <end position="713"/>
    </location>
</feature>
<gene>
    <name evidence="4" type="ORF">DICPUDRAFT_156621</name>
</gene>
<keyword evidence="5" id="KW-1185">Reference proteome</keyword>
<feature type="domain" description="NUP210 Ig-like" evidence="3">
    <location>
        <begin position="442"/>
        <end position="529"/>
    </location>
</feature>
<feature type="domain" description="NUP210 Ig-like" evidence="3">
    <location>
        <begin position="85"/>
        <end position="172"/>
    </location>
</feature>
<dbReference type="Pfam" id="PF22962">
    <property type="entry name" value="Ig_NUP210_7th"/>
    <property type="match status" value="2"/>
</dbReference>
<dbReference type="PANTHER" id="PTHR23019">
    <property type="entry name" value="NUCLEAR PORE MEMBRANE GLYCOPROTEIN GP210-RELATED"/>
    <property type="match status" value="1"/>
</dbReference>
<evidence type="ECO:0000259" key="2">
    <source>
        <dbReference type="Pfam" id="PF22962"/>
    </source>
</evidence>
<protein>
    <submittedName>
        <fullName evidence="4">Uncharacterized protein</fullName>
    </submittedName>
</protein>
<evidence type="ECO:0000313" key="5">
    <source>
        <dbReference type="Proteomes" id="UP000001064"/>
    </source>
</evidence>
<keyword evidence="1" id="KW-0472">Membrane</keyword>
<proteinExistence type="predicted"/>
<keyword evidence="1" id="KW-0812">Transmembrane</keyword>
<evidence type="ECO:0000256" key="1">
    <source>
        <dbReference type="SAM" id="Phobius"/>
    </source>
</evidence>
<dbReference type="EMBL" id="GL871248">
    <property type="protein sequence ID" value="EGC31524.1"/>
    <property type="molecule type" value="Genomic_DNA"/>
</dbReference>
<dbReference type="GO" id="GO:0005643">
    <property type="term" value="C:nuclear pore"/>
    <property type="evidence" value="ECO:0000318"/>
    <property type="project" value="GO_Central"/>
</dbReference>
<accession>F0ZX11</accession>
<evidence type="ECO:0000313" key="4">
    <source>
        <dbReference type="EMBL" id="EGC31524.1"/>
    </source>
</evidence>
<evidence type="ECO:0000259" key="3">
    <source>
        <dbReference type="Pfam" id="PF24935"/>
    </source>
</evidence>
<dbReference type="AlphaFoldDB" id="F0ZX11"/>
<dbReference type="InParanoid" id="F0ZX11"/>
<dbReference type="InterPro" id="IPR055099">
    <property type="entry name" value="Ig_NUP210_7th"/>
</dbReference>
<reference evidence="5" key="1">
    <citation type="journal article" date="2011" name="Genome Biol.">
        <title>Comparative genomics of the social amoebae Dictyostelium discoideum and Dictyostelium purpureum.</title>
        <authorList>
            <consortium name="US DOE Joint Genome Institute (JGI-PGF)"/>
            <person name="Sucgang R."/>
            <person name="Kuo A."/>
            <person name="Tian X."/>
            <person name="Salerno W."/>
            <person name="Parikh A."/>
            <person name="Feasley C.L."/>
            <person name="Dalin E."/>
            <person name="Tu H."/>
            <person name="Huang E."/>
            <person name="Barry K."/>
            <person name="Lindquist E."/>
            <person name="Shapiro H."/>
            <person name="Bruce D."/>
            <person name="Schmutz J."/>
            <person name="Salamov A."/>
            <person name="Fey P."/>
            <person name="Gaudet P."/>
            <person name="Anjard C."/>
            <person name="Babu M.M."/>
            <person name="Basu S."/>
            <person name="Bushmanova Y."/>
            <person name="van der Wel H."/>
            <person name="Katoh-Kurasawa M."/>
            <person name="Dinh C."/>
            <person name="Coutinho P.M."/>
            <person name="Saito T."/>
            <person name="Elias M."/>
            <person name="Schaap P."/>
            <person name="Kay R.R."/>
            <person name="Henrissat B."/>
            <person name="Eichinger L."/>
            <person name="Rivero F."/>
            <person name="Putnam N.H."/>
            <person name="West C.M."/>
            <person name="Loomis W.F."/>
            <person name="Chisholm R.L."/>
            <person name="Shaulsky G."/>
            <person name="Strassmann J.E."/>
            <person name="Queller D.C."/>
            <person name="Kuspa A."/>
            <person name="Grigoriev I.V."/>
        </authorList>
    </citation>
    <scope>NUCLEOTIDE SEQUENCE [LARGE SCALE GENOMIC DNA]</scope>
    <source>
        <strain evidence="5">QSDP1</strain>
    </source>
</reference>
<feature type="domain" description="NUP210 Ig-like" evidence="2">
    <location>
        <begin position="544"/>
        <end position="639"/>
    </location>
</feature>